<dbReference type="KEGG" id="geo:Geob_1344"/>
<keyword evidence="4" id="KW-0349">Heme</keyword>
<evidence type="ECO:0000256" key="6">
    <source>
        <dbReference type="ARBA" id="ARBA00022729"/>
    </source>
</evidence>
<feature type="domain" description="Tetrahaem cytochrome" evidence="10">
    <location>
        <begin position="178"/>
        <end position="236"/>
    </location>
</feature>
<reference evidence="11 12" key="1">
    <citation type="submission" date="2009-01" db="EMBL/GenBank/DDBJ databases">
        <title>Complete sequence of Geobacter sp. FRC-32.</title>
        <authorList>
            <consortium name="US DOE Joint Genome Institute"/>
            <person name="Lucas S."/>
            <person name="Copeland A."/>
            <person name="Lapidus A."/>
            <person name="Glavina del Rio T."/>
            <person name="Dalin E."/>
            <person name="Tice H."/>
            <person name="Bruce D."/>
            <person name="Goodwin L."/>
            <person name="Pitluck S."/>
            <person name="Saunders E."/>
            <person name="Brettin T."/>
            <person name="Detter J.C."/>
            <person name="Han C."/>
            <person name="Larimer F."/>
            <person name="Land M."/>
            <person name="Hauser L."/>
            <person name="Kyrpides N."/>
            <person name="Ovchinnikova G."/>
            <person name="Kostka J."/>
            <person name="Richardson P."/>
        </authorList>
    </citation>
    <scope>NUCLEOTIDE SEQUENCE [LARGE SCALE GENOMIC DNA]</scope>
    <source>
        <strain evidence="12">DSM 22248 / JCM 15807 / FRC-32</strain>
    </source>
</reference>
<dbReference type="SUPFAM" id="SSF48695">
    <property type="entry name" value="Multiheme cytochromes"/>
    <property type="match status" value="1"/>
</dbReference>
<gene>
    <name evidence="11" type="primary">cbcN</name>
    <name evidence="11" type="ordered locus">Geob_1344</name>
</gene>
<evidence type="ECO:0000256" key="1">
    <source>
        <dbReference type="ARBA" id="ARBA00001926"/>
    </source>
</evidence>
<feature type="signal peptide" evidence="9">
    <location>
        <begin position="1"/>
        <end position="22"/>
    </location>
</feature>
<dbReference type="Proteomes" id="UP000007721">
    <property type="component" value="Chromosome"/>
</dbReference>
<comment type="cofactor">
    <cofactor evidence="1">
        <name>heme c</name>
        <dbReference type="ChEBI" id="CHEBI:61717"/>
    </cofactor>
</comment>
<dbReference type="Gene3D" id="1.10.1130.10">
    <property type="entry name" value="Flavocytochrome C3, Chain A"/>
    <property type="match status" value="2"/>
</dbReference>
<dbReference type="EMBL" id="CP001390">
    <property type="protein sequence ID" value="ACM19704.1"/>
    <property type="molecule type" value="Genomic_DNA"/>
</dbReference>
<comment type="subcellular location">
    <subcellularLocation>
        <location evidence="2">Cell envelope</location>
    </subcellularLocation>
</comment>
<evidence type="ECO:0000313" key="11">
    <source>
        <dbReference type="EMBL" id="ACM19704.1"/>
    </source>
</evidence>
<evidence type="ECO:0000259" key="10">
    <source>
        <dbReference type="Pfam" id="PF14537"/>
    </source>
</evidence>
<feature type="chain" id="PRO_5002888682" evidence="9">
    <location>
        <begin position="23"/>
        <end position="416"/>
    </location>
</feature>
<accession>B9M4H8</accession>
<proteinExistence type="predicted"/>
<name>B9M4H8_GEODF</name>
<keyword evidence="12" id="KW-1185">Reference proteome</keyword>
<dbReference type="CDD" id="cd08168">
    <property type="entry name" value="Cytochrom_C3"/>
    <property type="match status" value="1"/>
</dbReference>
<keyword evidence="3" id="KW-0813">Transport</keyword>
<dbReference type="STRING" id="316067.Geob_1344"/>
<dbReference type="InterPro" id="IPR012286">
    <property type="entry name" value="Tetrahaem_cytochrome"/>
</dbReference>
<sequence>MRWMMPFIAACFLIAAASTAMAEENCRVCHRVATSGIHAALACKDCHGNDGTTTPDPASAAHKAKGCTSCHNGYGRLFDHAMATRTREKQFVKKTFAKADPHFFDRNCQSCHLRGCTDCHGGSGHSLAQARDRNCFACHRGYFVGSEYYGMAPREDSLRYQRGETAYGETFLKMLPDVHAEAGIACSSCHTMQSLIAGARTAKGCLDCHKPSKKVLEHRIKGHLERMECYACHSAWGAQEYGTFYLRFTDSPSQQDYRLKTVNGNYVKSAYLKKQDAPPLGVNARGMVTPIRPQFIAYFSDIRNDMVVGEENRLLTASWKAFFPHTVRRGTVMCDGCHDAPRRFIMEGKEDRIYRLQDDGMKLPSFWDRTGQKVMNGDFLSPARYRAMTEKNAAYQRAYVEKWKKLTDRVENSSLP</sequence>
<dbReference type="eggNOG" id="COG3303">
    <property type="taxonomic scope" value="Bacteria"/>
</dbReference>
<keyword evidence="5" id="KW-0479">Metal-binding</keyword>
<dbReference type="NCBIfam" id="NF040968">
    <property type="entry name" value="FeS_ExtO"/>
    <property type="match status" value="1"/>
</dbReference>
<dbReference type="RefSeq" id="WP_012646433.1">
    <property type="nucleotide sequence ID" value="NC_011979.1"/>
</dbReference>
<keyword evidence="8" id="KW-0408">Iron</keyword>
<evidence type="ECO:0000256" key="2">
    <source>
        <dbReference type="ARBA" id="ARBA00004196"/>
    </source>
</evidence>
<protein>
    <submittedName>
        <fullName evidence="11">Menaquinol oxidoreductase complex Cbc6, cytochrome c subunit, putative, 10 heme-binding sites</fullName>
    </submittedName>
</protein>
<evidence type="ECO:0000256" key="8">
    <source>
        <dbReference type="ARBA" id="ARBA00023004"/>
    </source>
</evidence>
<dbReference type="HOGENOM" id="CLU_054357_0_0_7"/>
<evidence type="ECO:0000313" key="12">
    <source>
        <dbReference type="Proteomes" id="UP000007721"/>
    </source>
</evidence>
<dbReference type="OrthoDB" id="5390534at2"/>
<dbReference type="GO" id="GO:0016491">
    <property type="term" value="F:oxidoreductase activity"/>
    <property type="evidence" value="ECO:0007669"/>
    <property type="project" value="TreeGrafter"/>
</dbReference>
<evidence type="ECO:0000256" key="7">
    <source>
        <dbReference type="ARBA" id="ARBA00022982"/>
    </source>
</evidence>
<organism evidence="11 12">
    <name type="scientific">Geotalea daltonii (strain DSM 22248 / JCM 15807 / FRC-32)</name>
    <name type="common">Geobacter daltonii</name>
    <dbReference type="NCBI Taxonomy" id="316067"/>
    <lineage>
        <taxon>Bacteria</taxon>
        <taxon>Pseudomonadati</taxon>
        <taxon>Thermodesulfobacteriota</taxon>
        <taxon>Desulfuromonadia</taxon>
        <taxon>Geobacterales</taxon>
        <taxon>Geobacteraceae</taxon>
        <taxon>Geotalea</taxon>
    </lineage>
</organism>
<dbReference type="PANTHER" id="PTHR35038">
    <property type="entry name" value="DISSIMILATORY SULFITE REDUCTASE SIRA"/>
    <property type="match status" value="1"/>
</dbReference>
<dbReference type="AlphaFoldDB" id="B9M4H8"/>
<evidence type="ECO:0000256" key="9">
    <source>
        <dbReference type="SAM" id="SignalP"/>
    </source>
</evidence>
<keyword evidence="6 9" id="KW-0732">Signal</keyword>
<dbReference type="Pfam" id="PF14537">
    <property type="entry name" value="Cytochrom_c3_2"/>
    <property type="match status" value="1"/>
</dbReference>
<dbReference type="InterPro" id="IPR036280">
    <property type="entry name" value="Multihaem_cyt_sf"/>
</dbReference>
<evidence type="ECO:0000256" key="5">
    <source>
        <dbReference type="ARBA" id="ARBA00022723"/>
    </source>
</evidence>
<dbReference type="NCBIfam" id="NF040967">
    <property type="entry name" value="cytc_ExtN"/>
    <property type="match status" value="1"/>
</dbReference>
<evidence type="ECO:0000256" key="3">
    <source>
        <dbReference type="ARBA" id="ARBA00022448"/>
    </source>
</evidence>
<dbReference type="GO" id="GO:0030313">
    <property type="term" value="C:cell envelope"/>
    <property type="evidence" value="ECO:0007669"/>
    <property type="project" value="UniProtKB-SubCell"/>
</dbReference>
<dbReference type="PANTHER" id="PTHR35038:SF8">
    <property type="entry name" value="C-TYPE POLYHEME CYTOCHROME OMCC"/>
    <property type="match status" value="1"/>
</dbReference>
<keyword evidence="7" id="KW-0249">Electron transport</keyword>
<evidence type="ECO:0000256" key="4">
    <source>
        <dbReference type="ARBA" id="ARBA00022617"/>
    </source>
</evidence>
<dbReference type="InterPro" id="IPR051829">
    <property type="entry name" value="Multiheme_Cytochr_ET"/>
</dbReference>
<dbReference type="GO" id="GO:0046872">
    <property type="term" value="F:metal ion binding"/>
    <property type="evidence" value="ECO:0007669"/>
    <property type="project" value="UniProtKB-KW"/>
</dbReference>